<evidence type="ECO:0000313" key="2">
    <source>
        <dbReference type="EMBL" id="ASC70234.1"/>
    </source>
</evidence>
<dbReference type="OrthoDB" id="555361at2"/>
<dbReference type="AlphaFoldDB" id="A0A1Z3HIU0"/>
<organism evidence="2 3">
    <name type="scientific">Halomicronema hongdechloris C2206</name>
    <dbReference type="NCBI Taxonomy" id="1641165"/>
    <lineage>
        <taxon>Bacteria</taxon>
        <taxon>Bacillati</taxon>
        <taxon>Cyanobacteriota</taxon>
        <taxon>Cyanophyceae</taxon>
        <taxon>Nodosilineales</taxon>
        <taxon>Nodosilineaceae</taxon>
        <taxon>Halomicronema</taxon>
    </lineage>
</organism>
<dbReference type="Pfam" id="PF00805">
    <property type="entry name" value="Pentapeptide"/>
    <property type="match status" value="3"/>
</dbReference>
<evidence type="ECO:0000313" key="3">
    <source>
        <dbReference type="Proteomes" id="UP000191901"/>
    </source>
</evidence>
<keyword evidence="1" id="KW-1133">Transmembrane helix</keyword>
<dbReference type="PANTHER" id="PTHR14136:SF17">
    <property type="entry name" value="BTB_POZ DOMAIN-CONTAINING PROTEIN KCTD9"/>
    <property type="match status" value="1"/>
</dbReference>
<evidence type="ECO:0000256" key="1">
    <source>
        <dbReference type="SAM" id="Phobius"/>
    </source>
</evidence>
<feature type="transmembrane region" description="Helical" evidence="1">
    <location>
        <begin position="23"/>
        <end position="49"/>
    </location>
</feature>
<dbReference type="InterPro" id="IPR001646">
    <property type="entry name" value="5peptide_repeat"/>
</dbReference>
<keyword evidence="1" id="KW-0472">Membrane</keyword>
<reference evidence="2 3" key="1">
    <citation type="journal article" date="2016" name="Biochim. Biophys. Acta">
        <title>Characterization of red-shifted phycobilisomes isolated from the chlorophyll f-containing cyanobacterium Halomicronema hongdechloris.</title>
        <authorList>
            <person name="Li Y."/>
            <person name="Lin Y."/>
            <person name="Garvey C.J."/>
            <person name="Birch D."/>
            <person name="Corkery R.W."/>
            <person name="Loughlin P.C."/>
            <person name="Scheer H."/>
            <person name="Willows R.D."/>
            <person name="Chen M."/>
        </authorList>
    </citation>
    <scope>NUCLEOTIDE SEQUENCE [LARGE SCALE GENOMIC DNA]</scope>
    <source>
        <strain evidence="2 3">C2206</strain>
    </source>
</reference>
<dbReference type="Gene3D" id="2.160.20.80">
    <property type="entry name" value="E3 ubiquitin-protein ligase SopA"/>
    <property type="match status" value="1"/>
</dbReference>
<dbReference type="InterPro" id="IPR051082">
    <property type="entry name" value="Pentapeptide-BTB/POZ_domain"/>
</dbReference>
<feature type="transmembrane region" description="Helical" evidence="1">
    <location>
        <begin position="86"/>
        <end position="106"/>
    </location>
</feature>
<dbReference type="PANTHER" id="PTHR14136">
    <property type="entry name" value="BTB_POZ DOMAIN-CONTAINING PROTEIN KCTD9"/>
    <property type="match status" value="1"/>
</dbReference>
<gene>
    <name evidence="2" type="ORF">XM38_011700</name>
</gene>
<proteinExistence type="predicted"/>
<protein>
    <submittedName>
        <fullName evidence="2">Pentapeptide-repeat containing protein</fullName>
    </submittedName>
</protein>
<sequence length="376" mass="40720">MPLSSKRISILWKRHKLTWSSRIANVAAITLVVVPLGLAIGVISLNGWLKWGIGESEIMSTTTEKDAKGNITKTVETITPKPAKTIWDWLSLLGVPVALAGLGYCFQQQLQQRARDETREEALQIYLDRLSTLLIDKNILASATELNKNELKPEQLELSRTAIDIIRARTLSILQRFEGDENRKGSVIRFLSEAKVISETNLNLRGANLSGIDLSYANLNGADLSGTNLSDANLSDANLHGAKLCSTDLRSANLQTIDLSYADLNGANLNGADLSTAILEGAILKTADLSNANLEGTKLVRADLSGANLNGANLNGTNFGSANFNGADLSGTKLKDFALLKEAKFCRTKLPDGIHIKPNRDCLELGINPETGFRII</sequence>
<dbReference type="EMBL" id="CP021983">
    <property type="protein sequence ID" value="ASC70234.1"/>
    <property type="molecule type" value="Genomic_DNA"/>
</dbReference>
<keyword evidence="3" id="KW-1185">Reference proteome</keyword>
<dbReference type="Proteomes" id="UP000191901">
    <property type="component" value="Chromosome"/>
</dbReference>
<name>A0A1Z3HIU0_9CYAN</name>
<dbReference type="KEGG" id="hhg:XM38_011700"/>
<dbReference type="SUPFAM" id="SSF141571">
    <property type="entry name" value="Pentapeptide repeat-like"/>
    <property type="match status" value="1"/>
</dbReference>
<accession>A0A1Z3HIU0</accession>
<keyword evidence="1" id="KW-0812">Transmembrane</keyword>